<accession>A0A2R4UKI4</accession>
<protein>
    <recommendedName>
        <fullName evidence="3">O-spanin</fullName>
    </recommendedName>
</protein>
<reference evidence="1 2" key="1">
    <citation type="submission" date="2018-04" db="EMBL/GenBank/DDBJ databases">
        <authorList>
            <person name="Shneider M.M."/>
            <person name="Kabanova A.P."/>
            <person name="Vo T.N.H."/>
            <person name="Korzhenkov A."/>
            <person name="Samarov N.I."/>
            <person name="Toshchakov S.V."/>
            <person name="Miroshnikov K.K."/>
            <person name="Ignatov A.N."/>
            <person name="Kulikov E.E."/>
            <person name="Miroshnikov K.A."/>
        </authorList>
    </citation>
    <scope>NUCLEOTIDE SEQUENCE [LARGE SCALE GENOMIC DNA]</scope>
</reference>
<evidence type="ECO:0008006" key="3">
    <source>
        <dbReference type="Google" id="ProtNLM"/>
    </source>
</evidence>
<evidence type="ECO:0000313" key="2">
    <source>
        <dbReference type="Proteomes" id="UP000224355"/>
    </source>
</evidence>
<proteinExistence type="predicted"/>
<name>A0A2R4UKI4_9CAUD</name>
<gene>
    <name evidence="1" type="ORF">PP101_34</name>
</gene>
<dbReference type="Proteomes" id="UP000224355">
    <property type="component" value="Segment"/>
</dbReference>
<dbReference type="PROSITE" id="PS51257">
    <property type="entry name" value="PROKAR_LIPOPROTEIN"/>
    <property type="match status" value="1"/>
</dbReference>
<sequence length="91" mass="10177">MSKQLQTGVLKPHTKFRKCSKLSLLLMTSLLTMSCSKGGHAPLILNNYCDIAKPIYLAAEEIPSMTMETKRQILVHNKTWASLCTTPDKVK</sequence>
<evidence type="ECO:0000313" key="1">
    <source>
        <dbReference type="EMBL" id="AWA42534.1"/>
    </source>
</evidence>
<organism evidence="1 2">
    <name type="scientific">Pectobacterium phage PP101</name>
    <dbReference type="NCBI Taxonomy" id="1916414"/>
    <lineage>
        <taxon>Viruses</taxon>
        <taxon>Duplodnaviria</taxon>
        <taxon>Heunggongvirae</taxon>
        <taxon>Uroviricota</taxon>
        <taxon>Caudoviricetes</taxon>
        <taxon>Chaseviridae</taxon>
        <taxon>Cleopatravirinae</taxon>
        <taxon>Suwonvirus</taxon>
        <taxon>Suwonvirus PP101</taxon>
    </lineage>
</organism>
<keyword evidence="2" id="KW-1185">Reference proteome</keyword>
<dbReference type="EMBL" id="KY087898">
    <property type="protein sequence ID" value="AWA42534.1"/>
    <property type="molecule type" value="Genomic_DNA"/>
</dbReference>